<evidence type="ECO:0000313" key="1">
    <source>
        <dbReference type="EMBL" id="GIY75947.1"/>
    </source>
</evidence>
<protein>
    <recommendedName>
        <fullName evidence="3">Ribosomal protein L2</fullName>
    </recommendedName>
</protein>
<proteinExistence type="predicted"/>
<evidence type="ECO:0008006" key="3">
    <source>
        <dbReference type="Google" id="ProtNLM"/>
    </source>
</evidence>
<dbReference type="Proteomes" id="UP001054837">
    <property type="component" value="Unassembled WGS sequence"/>
</dbReference>
<organism evidence="1 2">
    <name type="scientific">Caerostris darwini</name>
    <dbReference type="NCBI Taxonomy" id="1538125"/>
    <lineage>
        <taxon>Eukaryota</taxon>
        <taxon>Metazoa</taxon>
        <taxon>Ecdysozoa</taxon>
        <taxon>Arthropoda</taxon>
        <taxon>Chelicerata</taxon>
        <taxon>Arachnida</taxon>
        <taxon>Araneae</taxon>
        <taxon>Araneomorphae</taxon>
        <taxon>Entelegynae</taxon>
        <taxon>Araneoidea</taxon>
        <taxon>Araneidae</taxon>
        <taxon>Caerostris</taxon>
    </lineage>
</organism>
<evidence type="ECO:0000313" key="2">
    <source>
        <dbReference type="Proteomes" id="UP001054837"/>
    </source>
</evidence>
<name>A0AAV4VZX9_9ARAC</name>
<dbReference type="AlphaFoldDB" id="A0AAV4VZX9"/>
<comment type="caution">
    <text evidence="1">The sequence shown here is derived from an EMBL/GenBank/DDBJ whole genome shotgun (WGS) entry which is preliminary data.</text>
</comment>
<accession>A0AAV4VZX9</accession>
<sequence length="140" mass="15715">MILGIGGLMSNHEQPFPSEGKGRRKLFQMRHRNSSKKGFKKGRVITRHRSGTGSQCVYHSASWPAAAKPHPFLQVSRDAAIEAERESRFYLRLESGALSSIIQEEIDLRPHLPDPIFSFPGLIRDARESGIRSWVMAFGG</sequence>
<gene>
    <name evidence="1" type="ORF">CDAR_237101</name>
</gene>
<reference evidence="1 2" key="1">
    <citation type="submission" date="2021-06" db="EMBL/GenBank/DDBJ databases">
        <title>Caerostris darwini draft genome.</title>
        <authorList>
            <person name="Kono N."/>
            <person name="Arakawa K."/>
        </authorList>
    </citation>
    <scope>NUCLEOTIDE SEQUENCE [LARGE SCALE GENOMIC DNA]</scope>
</reference>
<dbReference type="EMBL" id="BPLQ01013935">
    <property type="protein sequence ID" value="GIY75947.1"/>
    <property type="molecule type" value="Genomic_DNA"/>
</dbReference>
<keyword evidence="2" id="KW-1185">Reference proteome</keyword>